<dbReference type="EMBL" id="WOCE01000006">
    <property type="protein sequence ID" value="KAE9612159.1"/>
    <property type="molecule type" value="Genomic_DNA"/>
</dbReference>
<proteinExistence type="predicted"/>
<evidence type="ECO:0000313" key="2">
    <source>
        <dbReference type="Proteomes" id="UP000447434"/>
    </source>
</evidence>
<sequence length="77" mass="8717">MIMYNNNVNKFRFRGMEIEGNFEELFDVALPPSQGTINNGFGNGSYHQPMSNSTSELIFQPPQTLQPPTMQQGYSQV</sequence>
<reference evidence="2" key="1">
    <citation type="journal article" date="2020" name="Nat. Commun.">
        <title>Genome sequence of the cluster root forming white lupin.</title>
        <authorList>
            <person name="Hufnagel B."/>
            <person name="Marques A."/>
            <person name="Soriano A."/>
            <person name="Marques L."/>
            <person name="Divol F."/>
            <person name="Doumas P."/>
            <person name="Sallet E."/>
            <person name="Mancinotti D."/>
            <person name="Carrere S."/>
            <person name="Marande W."/>
            <person name="Arribat S."/>
            <person name="Keller J."/>
            <person name="Huneau C."/>
            <person name="Blein T."/>
            <person name="Aime D."/>
            <person name="Laguerre M."/>
            <person name="Taylor J."/>
            <person name="Schubert V."/>
            <person name="Nelson M."/>
            <person name="Geu-Flores F."/>
            <person name="Crespi M."/>
            <person name="Gallardo-Guerrero K."/>
            <person name="Delaux P.-M."/>
            <person name="Salse J."/>
            <person name="Berges H."/>
            <person name="Guyot R."/>
            <person name="Gouzy J."/>
            <person name="Peret B."/>
        </authorList>
    </citation>
    <scope>NUCLEOTIDE SEQUENCE [LARGE SCALE GENOMIC DNA]</scope>
    <source>
        <strain evidence="2">cv. Amiga</strain>
    </source>
</reference>
<keyword evidence="2" id="KW-1185">Reference proteome</keyword>
<organism evidence="1 2">
    <name type="scientific">Lupinus albus</name>
    <name type="common">White lupine</name>
    <name type="synonym">Lupinus termis</name>
    <dbReference type="NCBI Taxonomy" id="3870"/>
    <lineage>
        <taxon>Eukaryota</taxon>
        <taxon>Viridiplantae</taxon>
        <taxon>Streptophyta</taxon>
        <taxon>Embryophyta</taxon>
        <taxon>Tracheophyta</taxon>
        <taxon>Spermatophyta</taxon>
        <taxon>Magnoliopsida</taxon>
        <taxon>eudicotyledons</taxon>
        <taxon>Gunneridae</taxon>
        <taxon>Pentapetalae</taxon>
        <taxon>rosids</taxon>
        <taxon>fabids</taxon>
        <taxon>Fabales</taxon>
        <taxon>Fabaceae</taxon>
        <taxon>Papilionoideae</taxon>
        <taxon>50 kb inversion clade</taxon>
        <taxon>genistoids sensu lato</taxon>
        <taxon>core genistoids</taxon>
        <taxon>Genisteae</taxon>
        <taxon>Lupinus</taxon>
    </lineage>
</organism>
<name>A0A6A4QF58_LUPAL</name>
<dbReference type="AlphaFoldDB" id="A0A6A4QF58"/>
<dbReference type="Proteomes" id="UP000447434">
    <property type="component" value="Chromosome 6"/>
</dbReference>
<comment type="caution">
    <text evidence="1">The sequence shown here is derived from an EMBL/GenBank/DDBJ whole genome shotgun (WGS) entry which is preliminary data.</text>
</comment>
<evidence type="ECO:0000313" key="1">
    <source>
        <dbReference type="EMBL" id="KAE9612159.1"/>
    </source>
</evidence>
<accession>A0A6A4QF58</accession>
<gene>
    <name evidence="1" type="ORF">Lalb_Chr06g0169991</name>
</gene>
<protein>
    <submittedName>
        <fullName evidence="1">Uncharacterized protein</fullName>
    </submittedName>
</protein>